<sequence length="511" mass="58028">MPLHPNIDSDELSSSGMLLSDKEQALVSEIESFLTSMQEEINDIVTKRNHYNALKEECFNELDKFRDPISHIDRMLFPQHEESVEDYKSRVFSALSQFEEQLRSDDAKAFIQALKEQLAAVTDQAESTDLYQNYLEHLYSLQDEYGEKAQDPIVIAELEDKLETIRQEEDVNYQQEESLKQAIHSFKDERKVDFELDSNYQLIKISKRSHDLNHSIIYVSLSPEEQPRAFALYQGKATALGEGGFGKVKLCQDIHTGEWMAIKIQKSIMKEPSKAENETLKHFGRFFGETLRDDKYYSVQSLLLGVDLQKHIASGDKADFLSRLDIAQKAAALVQEFHRNYLHRDIKPENFIWDEENKTLHLCDFGMACKLDAGQEGIMDLSGSGTFLAPEIDDSLHRGSVLYTKKSDMYALGKVFNELFTDIADVPPEIGVLIQNMTEADPALRIENAGVVTENLAAIEAIHAAKTTPLPAKQEQAVSSNSSMSFLDFKARAREQRQSQEEPRAPSPHIP</sequence>
<keyword evidence="1" id="KW-0547">Nucleotide-binding</keyword>
<evidence type="ECO:0000313" key="5">
    <source>
        <dbReference type="Proteomes" id="UP000054858"/>
    </source>
</evidence>
<dbReference type="PROSITE" id="PS00107">
    <property type="entry name" value="PROTEIN_KINASE_ATP"/>
    <property type="match status" value="1"/>
</dbReference>
<proteinExistence type="predicted"/>
<dbReference type="Proteomes" id="UP000054858">
    <property type="component" value="Unassembled WGS sequence"/>
</dbReference>
<dbReference type="SMART" id="SM00220">
    <property type="entry name" value="S_TKc"/>
    <property type="match status" value="1"/>
</dbReference>
<keyword evidence="4" id="KW-0808">Transferase</keyword>
<dbReference type="PANTHER" id="PTHR44167">
    <property type="entry name" value="OVARIAN-SPECIFIC SERINE/THREONINE-PROTEIN KINASE LOK-RELATED"/>
    <property type="match status" value="1"/>
</dbReference>
<dbReference type="CDD" id="cd00180">
    <property type="entry name" value="PKc"/>
    <property type="match status" value="1"/>
</dbReference>
<dbReference type="InterPro" id="IPR011009">
    <property type="entry name" value="Kinase-like_dom_sf"/>
</dbReference>
<dbReference type="Gene3D" id="1.10.510.10">
    <property type="entry name" value="Transferase(Phosphotransferase) domain 1"/>
    <property type="match status" value="1"/>
</dbReference>
<feature type="binding site" evidence="1">
    <location>
        <position position="270"/>
    </location>
    <ligand>
        <name>ATP</name>
        <dbReference type="ChEBI" id="CHEBI:30616"/>
    </ligand>
</feature>
<keyword evidence="4" id="KW-0418">Kinase</keyword>
<dbReference type="Gene3D" id="3.30.200.20">
    <property type="entry name" value="Phosphorylase Kinase, domain 1"/>
    <property type="match status" value="1"/>
</dbReference>
<feature type="compositionally biased region" description="Basic and acidic residues" evidence="2">
    <location>
        <begin position="489"/>
        <end position="504"/>
    </location>
</feature>
<keyword evidence="1" id="KW-0067">ATP-binding</keyword>
<organism evidence="4 5">
    <name type="scientific">Legionella oakridgensis</name>
    <dbReference type="NCBI Taxonomy" id="29423"/>
    <lineage>
        <taxon>Bacteria</taxon>
        <taxon>Pseudomonadati</taxon>
        <taxon>Pseudomonadota</taxon>
        <taxon>Gammaproteobacteria</taxon>
        <taxon>Legionellales</taxon>
        <taxon>Legionellaceae</taxon>
        <taxon>Legionella</taxon>
    </lineage>
</organism>
<dbReference type="GO" id="GO:0004672">
    <property type="term" value="F:protein kinase activity"/>
    <property type="evidence" value="ECO:0007669"/>
    <property type="project" value="InterPro"/>
</dbReference>
<protein>
    <submittedName>
        <fullName evidence="4">Serine/threonine-protein kinase</fullName>
    </submittedName>
</protein>
<dbReference type="SUPFAM" id="SSF56112">
    <property type="entry name" value="Protein kinase-like (PK-like)"/>
    <property type="match status" value="1"/>
</dbReference>
<dbReference type="GO" id="GO:0005524">
    <property type="term" value="F:ATP binding"/>
    <property type="evidence" value="ECO:0007669"/>
    <property type="project" value="UniProtKB-UniRule"/>
</dbReference>
<feature type="domain" description="Protein kinase" evidence="3">
    <location>
        <begin position="234"/>
        <end position="511"/>
    </location>
</feature>
<evidence type="ECO:0000256" key="1">
    <source>
        <dbReference type="PROSITE-ProRule" id="PRU10141"/>
    </source>
</evidence>
<evidence type="ECO:0000256" key="2">
    <source>
        <dbReference type="SAM" id="MobiDB-lite"/>
    </source>
</evidence>
<dbReference type="PROSITE" id="PS50011">
    <property type="entry name" value="PROTEIN_KINASE_DOM"/>
    <property type="match status" value="1"/>
</dbReference>
<dbReference type="EMBL" id="LNYP01000006">
    <property type="protein sequence ID" value="KTD43937.1"/>
    <property type="molecule type" value="Genomic_DNA"/>
</dbReference>
<dbReference type="AlphaFoldDB" id="A0A0W0XH46"/>
<reference evidence="4 5" key="1">
    <citation type="submission" date="2015-11" db="EMBL/GenBank/DDBJ databases">
        <title>Genomic analysis of 38 Legionella species identifies large and diverse effector repertoires.</title>
        <authorList>
            <person name="Burstein D."/>
            <person name="Amaro F."/>
            <person name="Zusman T."/>
            <person name="Lifshitz Z."/>
            <person name="Cohen O."/>
            <person name="Gilbert J.A."/>
            <person name="Pupko T."/>
            <person name="Shuman H.A."/>
            <person name="Segal G."/>
        </authorList>
    </citation>
    <scope>NUCLEOTIDE SEQUENCE [LARGE SCALE GENOMIC DNA]</scope>
    <source>
        <strain evidence="4 5">Oak Ridge-10</strain>
    </source>
</reference>
<gene>
    <name evidence="4" type="ORF">Loak_0487</name>
</gene>
<evidence type="ECO:0000313" key="4">
    <source>
        <dbReference type="EMBL" id="KTD43937.1"/>
    </source>
</evidence>
<name>A0A0W0XH46_9GAMM</name>
<dbReference type="InterPro" id="IPR000719">
    <property type="entry name" value="Prot_kinase_dom"/>
</dbReference>
<dbReference type="InterPro" id="IPR017441">
    <property type="entry name" value="Protein_kinase_ATP_BS"/>
</dbReference>
<evidence type="ECO:0000259" key="3">
    <source>
        <dbReference type="PROSITE" id="PS50011"/>
    </source>
</evidence>
<dbReference type="PATRIC" id="fig|29423.5.peg.503"/>
<comment type="caution">
    <text evidence="4">The sequence shown here is derived from an EMBL/GenBank/DDBJ whole genome shotgun (WGS) entry which is preliminary data.</text>
</comment>
<dbReference type="RefSeq" id="WP_025385271.1">
    <property type="nucleotide sequence ID" value="NZ_LCUA01000022.1"/>
</dbReference>
<accession>A0A0W0XH46</accession>
<dbReference type="PANTHER" id="PTHR44167:SF24">
    <property type="entry name" value="SERINE_THREONINE-PROTEIN KINASE CHK2"/>
    <property type="match status" value="1"/>
</dbReference>
<feature type="region of interest" description="Disordered" evidence="2">
    <location>
        <begin position="489"/>
        <end position="511"/>
    </location>
</feature>
<dbReference type="Pfam" id="PF00069">
    <property type="entry name" value="Pkinase"/>
    <property type="match status" value="1"/>
</dbReference>